<dbReference type="GO" id="GO:0043023">
    <property type="term" value="F:ribosomal large subunit binding"/>
    <property type="evidence" value="ECO:0007669"/>
    <property type="project" value="TreeGrafter"/>
</dbReference>
<protein>
    <recommendedName>
        <fullName evidence="4">Ribosome-recycling factor, chloroplastic</fullName>
    </recommendedName>
    <alternativeName>
        <fullName evidence="7">Ribosome-releasing factor, chloroplastic</fullName>
    </alternativeName>
</protein>
<proteinExistence type="inferred from homology"/>
<evidence type="ECO:0000256" key="5">
    <source>
        <dbReference type="ARBA" id="ARBA00022490"/>
    </source>
</evidence>
<keyword evidence="5" id="KW-0963">Cytoplasm</keyword>
<evidence type="ECO:0000256" key="6">
    <source>
        <dbReference type="ARBA" id="ARBA00022917"/>
    </source>
</evidence>
<evidence type="ECO:0000256" key="3">
    <source>
        <dbReference type="ARBA" id="ARBA00005912"/>
    </source>
</evidence>
<feature type="domain" description="Ribosome recycling factor" evidence="8">
    <location>
        <begin position="130"/>
        <end position="289"/>
    </location>
</feature>
<evidence type="ECO:0000256" key="7">
    <source>
        <dbReference type="ARBA" id="ARBA00032397"/>
    </source>
</evidence>
<comment type="caution">
    <text evidence="9">The sequence shown here is derived from an EMBL/GenBank/DDBJ whole genome shotgun (WGS) entry which is preliminary data.</text>
</comment>
<comment type="subcellular location">
    <subcellularLocation>
        <location evidence="2">Cytoplasm</location>
    </subcellularLocation>
</comment>
<keyword evidence="10" id="KW-1185">Reference proteome</keyword>
<comment type="function">
    <text evidence="1">Responsible for the release of ribosomes from messenger RNA at the termination of chloroplastic protein biosynthesis.</text>
</comment>
<dbReference type="InterPro" id="IPR023584">
    <property type="entry name" value="Ribosome_recyc_fac_dom"/>
</dbReference>
<dbReference type="FunFam" id="1.10.132.20:FF:000001">
    <property type="entry name" value="Ribosome-recycling factor"/>
    <property type="match status" value="1"/>
</dbReference>
<dbReference type="FunFam" id="3.30.1360.40:FF:000001">
    <property type="entry name" value="Ribosome-recycling factor"/>
    <property type="match status" value="1"/>
</dbReference>
<evidence type="ECO:0000259" key="8">
    <source>
        <dbReference type="Pfam" id="PF01765"/>
    </source>
</evidence>
<evidence type="ECO:0000313" key="10">
    <source>
        <dbReference type="Proteomes" id="UP000250321"/>
    </source>
</evidence>
<dbReference type="GO" id="GO:0006412">
    <property type="term" value="P:translation"/>
    <property type="evidence" value="ECO:0007669"/>
    <property type="project" value="UniProtKB-KW"/>
</dbReference>
<dbReference type="GO" id="GO:0005739">
    <property type="term" value="C:mitochondrion"/>
    <property type="evidence" value="ECO:0007669"/>
    <property type="project" value="TreeGrafter"/>
</dbReference>
<name>A0A314URH6_PRUYE</name>
<dbReference type="SUPFAM" id="SSF55194">
    <property type="entry name" value="Ribosome recycling factor, RRF"/>
    <property type="match status" value="1"/>
</dbReference>
<dbReference type="InterPro" id="IPR002661">
    <property type="entry name" value="Ribosome_recyc_fac"/>
</dbReference>
<dbReference type="PANTHER" id="PTHR20982:SF3">
    <property type="entry name" value="MITOCHONDRIAL RIBOSOME RECYCLING FACTOR PSEUDO 1"/>
    <property type="match status" value="1"/>
</dbReference>
<dbReference type="PANTHER" id="PTHR20982">
    <property type="entry name" value="RIBOSOME RECYCLING FACTOR"/>
    <property type="match status" value="1"/>
</dbReference>
<evidence type="ECO:0000256" key="2">
    <source>
        <dbReference type="ARBA" id="ARBA00004496"/>
    </source>
</evidence>
<gene>
    <name evidence="9" type="ORF">Pyn_24171</name>
</gene>
<dbReference type="AlphaFoldDB" id="A0A314URH6"/>
<comment type="similarity">
    <text evidence="3">Belongs to the RRF family.</text>
</comment>
<accession>A0A314URH6</accession>
<organism evidence="9 10">
    <name type="scientific">Prunus yedoensis var. nudiflora</name>
    <dbReference type="NCBI Taxonomy" id="2094558"/>
    <lineage>
        <taxon>Eukaryota</taxon>
        <taxon>Viridiplantae</taxon>
        <taxon>Streptophyta</taxon>
        <taxon>Embryophyta</taxon>
        <taxon>Tracheophyta</taxon>
        <taxon>Spermatophyta</taxon>
        <taxon>Magnoliopsida</taxon>
        <taxon>eudicotyledons</taxon>
        <taxon>Gunneridae</taxon>
        <taxon>Pentapetalae</taxon>
        <taxon>rosids</taxon>
        <taxon>fabids</taxon>
        <taxon>Rosales</taxon>
        <taxon>Rosaceae</taxon>
        <taxon>Amygdaloideae</taxon>
        <taxon>Amygdaleae</taxon>
        <taxon>Prunus</taxon>
    </lineage>
</organism>
<sequence>MLRVFRNQNQGLEAQNLRPHCAGFIKSKTLESYSHGDLLRRALSFRNVLLLRSSAIVGRELFQCNSEAPQRILSHSALEFIKESRRGFAKGRNKSKDDSAASTVEVLPNMGPTIKANTTSQMEAAITALSAELSKLRTGRASPGMLDHIIVETGGVKLPLSQIAVVSVLDSKTLSINPFDPNALQKLETAIVESALGLNPKVDGDRLIAAIPPLTKEHVQAVCKVVTKSCEDGRLSIRRARQKAMDTIKKLYSRYPKDDLKRLEKEVEELTKKFVKTAEDLCKAKEKEISAG</sequence>
<reference evidence="9 10" key="1">
    <citation type="submission" date="2018-02" db="EMBL/GenBank/DDBJ databases">
        <title>Draft genome of wild Prunus yedoensis var. nudiflora.</title>
        <authorList>
            <person name="Baek S."/>
            <person name="Kim J.-H."/>
            <person name="Choi K."/>
            <person name="Kim G.-B."/>
            <person name="Cho A."/>
            <person name="Jang H."/>
            <person name="Shin C.-H."/>
            <person name="Yu H.-J."/>
            <person name="Mun J.-H."/>
        </authorList>
    </citation>
    <scope>NUCLEOTIDE SEQUENCE [LARGE SCALE GENOMIC DNA]</scope>
    <source>
        <strain evidence="10">cv. Jeju island</strain>
        <tissue evidence="9">Leaf</tissue>
    </source>
</reference>
<dbReference type="EMBL" id="PJQY01003108">
    <property type="protein sequence ID" value="PQM40113.1"/>
    <property type="molecule type" value="Genomic_DNA"/>
</dbReference>
<dbReference type="Pfam" id="PF01765">
    <property type="entry name" value="RRF"/>
    <property type="match status" value="1"/>
</dbReference>
<evidence type="ECO:0000256" key="1">
    <source>
        <dbReference type="ARBA" id="ARBA00002952"/>
    </source>
</evidence>
<evidence type="ECO:0000256" key="4">
    <source>
        <dbReference type="ARBA" id="ARBA00014063"/>
    </source>
</evidence>
<dbReference type="Gene3D" id="3.30.1360.40">
    <property type="match status" value="1"/>
</dbReference>
<dbReference type="Gene3D" id="1.10.132.20">
    <property type="entry name" value="Ribosome-recycling factor"/>
    <property type="match status" value="1"/>
</dbReference>
<evidence type="ECO:0000313" key="9">
    <source>
        <dbReference type="EMBL" id="PQM40113.1"/>
    </source>
</evidence>
<keyword evidence="6" id="KW-0648">Protein biosynthesis</keyword>
<dbReference type="OrthoDB" id="407355at2759"/>
<dbReference type="STRING" id="2094558.A0A314URH6"/>
<dbReference type="Proteomes" id="UP000250321">
    <property type="component" value="Unassembled WGS sequence"/>
</dbReference>
<dbReference type="InterPro" id="IPR036191">
    <property type="entry name" value="RRF_sf"/>
</dbReference>
<dbReference type="CDD" id="cd00520">
    <property type="entry name" value="RRF"/>
    <property type="match status" value="1"/>
</dbReference>